<evidence type="ECO:0000313" key="3">
    <source>
        <dbReference type="Proteomes" id="UP001375240"/>
    </source>
</evidence>
<gene>
    <name evidence="2" type="ORF">TWF696_000582</name>
</gene>
<dbReference type="Proteomes" id="UP001375240">
    <property type="component" value="Unassembled WGS sequence"/>
</dbReference>
<feature type="compositionally biased region" description="Gly residues" evidence="1">
    <location>
        <begin position="242"/>
        <end position="266"/>
    </location>
</feature>
<organism evidence="2 3">
    <name type="scientific">Orbilia brochopaga</name>
    <dbReference type="NCBI Taxonomy" id="3140254"/>
    <lineage>
        <taxon>Eukaryota</taxon>
        <taxon>Fungi</taxon>
        <taxon>Dikarya</taxon>
        <taxon>Ascomycota</taxon>
        <taxon>Pezizomycotina</taxon>
        <taxon>Orbiliomycetes</taxon>
        <taxon>Orbiliales</taxon>
        <taxon>Orbiliaceae</taxon>
        <taxon>Orbilia</taxon>
    </lineage>
</organism>
<evidence type="ECO:0000313" key="2">
    <source>
        <dbReference type="EMBL" id="KAK6359422.1"/>
    </source>
</evidence>
<feature type="compositionally biased region" description="Low complexity" evidence="1">
    <location>
        <begin position="288"/>
        <end position="299"/>
    </location>
</feature>
<feature type="region of interest" description="Disordered" evidence="1">
    <location>
        <begin position="238"/>
        <end position="299"/>
    </location>
</feature>
<reference evidence="2 3" key="1">
    <citation type="submission" date="2019-10" db="EMBL/GenBank/DDBJ databases">
        <authorList>
            <person name="Palmer J.M."/>
        </authorList>
    </citation>
    <scope>NUCLEOTIDE SEQUENCE [LARGE SCALE GENOMIC DNA]</scope>
    <source>
        <strain evidence="2 3">TWF696</strain>
    </source>
</reference>
<sequence>MEGDSFIQCEDDNTIINIMDRDPDIYLTRPMRNPFGETIQVQRPAFQHATGFPLFAMLDRLHTTLNYCKLCDCDENGNLVANRIGGCDEGLAQVCPNWYGCRCVRQQRRPVFVYDQTEQGGILRTLAESHRGWDEAGTSGSGSRSGTSASRSEPALARPRARPWQSEPGLYRPGAGFELSVDRHEVGDSPESYEVEGPSRSRRGNWDWLRRLAPRLGRGAAVWGTRVLDQTLNRSFASLRGGSRGGPYGKGPGGGPYGKGPGGGKGLRVRKRVEDVAPDDTQAHDAGEVVSVGEGSDGR</sequence>
<accession>A0AAV9VF87</accession>
<protein>
    <submittedName>
        <fullName evidence="2">Uncharacterized protein</fullName>
    </submittedName>
</protein>
<feature type="region of interest" description="Disordered" evidence="1">
    <location>
        <begin position="128"/>
        <end position="175"/>
    </location>
</feature>
<feature type="compositionally biased region" description="Low complexity" evidence="1">
    <location>
        <begin position="136"/>
        <end position="152"/>
    </location>
</feature>
<name>A0AAV9VF87_9PEZI</name>
<evidence type="ECO:0000256" key="1">
    <source>
        <dbReference type="SAM" id="MobiDB-lite"/>
    </source>
</evidence>
<dbReference type="EMBL" id="JAVHNQ010000001">
    <property type="protein sequence ID" value="KAK6359422.1"/>
    <property type="molecule type" value="Genomic_DNA"/>
</dbReference>
<proteinExistence type="predicted"/>
<dbReference type="AlphaFoldDB" id="A0AAV9VF87"/>
<comment type="caution">
    <text evidence="2">The sequence shown here is derived from an EMBL/GenBank/DDBJ whole genome shotgun (WGS) entry which is preliminary data.</text>
</comment>
<keyword evidence="3" id="KW-1185">Reference proteome</keyword>